<evidence type="ECO:0000313" key="14">
    <source>
        <dbReference type="EMBL" id="SET84532.1"/>
    </source>
</evidence>
<dbReference type="GO" id="GO:0015297">
    <property type="term" value="F:antiporter activity"/>
    <property type="evidence" value="ECO:0007669"/>
    <property type="project" value="UniProtKB-KW"/>
</dbReference>
<evidence type="ECO:0000256" key="7">
    <source>
        <dbReference type="ARBA" id="ARBA00022475"/>
    </source>
</evidence>
<name>A0A1I0HKX1_9FIRM</name>
<keyword evidence="15" id="KW-1185">Reference proteome</keyword>
<dbReference type="Proteomes" id="UP000198508">
    <property type="component" value="Unassembled WGS sequence"/>
</dbReference>
<dbReference type="InterPro" id="IPR050222">
    <property type="entry name" value="MATE_MdtK"/>
</dbReference>
<evidence type="ECO:0000256" key="13">
    <source>
        <dbReference type="SAM" id="Phobius"/>
    </source>
</evidence>
<evidence type="ECO:0000256" key="6">
    <source>
        <dbReference type="ARBA" id="ARBA00022449"/>
    </source>
</evidence>
<feature type="transmembrane region" description="Helical" evidence="13">
    <location>
        <begin position="394"/>
        <end position="418"/>
    </location>
</feature>
<keyword evidence="5" id="KW-0813">Transport</keyword>
<evidence type="ECO:0000256" key="5">
    <source>
        <dbReference type="ARBA" id="ARBA00022448"/>
    </source>
</evidence>
<feature type="transmembrane region" description="Helical" evidence="13">
    <location>
        <begin position="200"/>
        <end position="220"/>
    </location>
</feature>
<dbReference type="STRING" id="460384.SAMN05216313_116101"/>
<dbReference type="GO" id="GO:0006811">
    <property type="term" value="P:monoatomic ion transport"/>
    <property type="evidence" value="ECO:0007669"/>
    <property type="project" value="UniProtKB-KW"/>
</dbReference>
<comment type="subcellular location">
    <subcellularLocation>
        <location evidence="2">Cell membrane</location>
        <topology evidence="2">Multi-pass membrane protein</topology>
    </subcellularLocation>
</comment>
<organism evidence="14 15">
    <name type="scientific">Enterocloster lavalensis</name>
    <dbReference type="NCBI Taxonomy" id="460384"/>
    <lineage>
        <taxon>Bacteria</taxon>
        <taxon>Bacillati</taxon>
        <taxon>Bacillota</taxon>
        <taxon>Clostridia</taxon>
        <taxon>Lachnospirales</taxon>
        <taxon>Lachnospiraceae</taxon>
        <taxon>Enterocloster</taxon>
    </lineage>
</organism>
<evidence type="ECO:0000256" key="11">
    <source>
        <dbReference type="ARBA" id="ARBA00023136"/>
    </source>
</evidence>
<keyword evidence="10" id="KW-0406">Ion transport</keyword>
<sequence>MSQTKARSHVDLLNGSPGKNLLLFALPMILGNLFQQFYNMADSMIVGNFVGEESLAAVGASYALTNVFIMIAIGGGNGASVITSQYLGAKNYNRMKTSISTALISFLVLSLLLGGFGFAFNGEILRRLQTPENVLDQARLYLGIYFLGMPFLFMYNVLAAIFNAMGDSRTPLYLLIFSSVLNVGLDILSVTAFGMGVDGVAIATVVAQGVSACISFFLLMRKLRGYRSERAEGERFAFFDSRMLWSGTRVAVPSILQQSIVSIGMLLVQSVVNSFGSPALAGYSAGSRIESLCIVPMIATGNAVSTFTAQNIGAGKVERVKQGYRASYAIVIGFAAAIAAIVAVFHGPIISSFLKGDNTSDAFTTGVGYLSFIGWFFVFIGFKTCTDGILRGAGDVVAFTIANLVNLAIRVFTAFHFAPIWGVAAVWYAVPMGWLANYLISFSWYLTGRWAKRRLI</sequence>
<proteinExistence type="inferred from homology"/>
<evidence type="ECO:0000256" key="12">
    <source>
        <dbReference type="ARBA" id="ARBA00031636"/>
    </source>
</evidence>
<feature type="transmembrane region" description="Helical" evidence="13">
    <location>
        <begin position="424"/>
        <end position="446"/>
    </location>
</feature>
<dbReference type="CDD" id="cd13138">
    <property type="entry name" value="MATE_yoeA_like"/>
    <property type="match status" value="1"/>
</dbReference>
<keyword evidence="7" id="KW-1003">Cell membrane</keyword>
<dbReference type="InterPro" id="IPR002528">
    <property type="entry name" value="MATE_fam"/>
</dbReference>
<evidence type="ECO:0000256" key="8">
    <source>
        <dbReference type="ARBA" id="ARBA00022692"/>
    </source>
</evidence>
<evidence type="ECO:0000256" key="10">
    <source>
        <dbReference type="ARBA" id="ARBA00023065"/>
    </source>
</evidence>
<feature type="transmembrane region" description="Helical" evidence="13">
    <location>
        <begin position="99"/>
        <end position="120"/>
    </location>
</feature>
<dbReference type="GO" id="GO:0005886">
    <property type="term" value="C:plasma membrane"/>
    <property type="evidence" value="ECO:0007669"/>
    <property type="project" value="UniProtKB-SubCell"/>
</dbReference>
<keyword evidence="6" id="KW-0050">Antiport</keyword>
<dbReference type="NCBIfam" id="TIGR00797">
    <property type="entry name" value="matE"/>
    <property type="match status" value="1"/>
</dbReference>
<accession>A0A1I0HKX1</accession>
<feature type="transmembrane region" description="Helical" evidence="13">
    <location>
        <begin position="140"/>
        <end position="165"/>
    </location>
</feature>
<evidence type="ECO:0000256" key="9">
    <source>
        <dbReference type="ARBA" id="ARBA00022989"/>
    </source>
</evidence>
<dbReference type="InterPro" id="IPR048279">
    <property type="entry name" value="MdtK-like"/>
</dbReference>
<keyword evidence="9 13" id="KW-1133">Transmembrane helix</keyword>
<comment type="similarity">
    <text evidence="3">Belongs to the multi antimicrobial extrusion (MATE) (TC 2.A.66.1) family.</text>
</comment>
<evidence type="ECO:0000256" key="3">
    <source>
        <dbReference type="ARBA" id="ARBA00010199"/>
    </source>
</evidence>
<dbReference type="GO" id="GO:0042910">
    <property type="term" value="F:xenobiotic transmembrane transporter activity"/>
    <property type="evidence" value="ECO:0007669"/>
    <property type="project" value="InterPro"/>
</dbReference>
<evidence type="ECO:0000256" key="2">
    <source>
        <dbReference type="ARBA" id="ARBA00004651"/>
    </source>
</evidence>
<evidence type="ECO:0000256" key="1">
    <source>
        <dbReference type="ARBA" id="ARBA00003408"/>
    </source>
</evidence>
<comment type="function">
    <text evidence="1">Multidrug efflux pump.</text>
</comment>
<feature type="transmembrane region" description="Helical" evidence="13">
    <location>
        <begin position="172"/>
        <end position="194"/>
    </location>
</feature>
<keyword evidence="11 13" id="KW-0472">Membrane</keyword>
<dbReference type="PIRSF" id="PIRSF006603">
    <property type="entry name" value="DinF"/>
    <property type="match status" value="1"/>
</dbReference>
<feature type="transmembrane region" description="Helical" evidence="13">
    <location>
        <begin position="326"/>
        <end position="350"/>
    </location>
</feature>
<dbReference type="EMBL" id="FOIM01000016">
    <property type="protein sequence ID" value="SET84532.1"/>
    <property type="molecule type" value="Genomic_DNA"/>
</dbReference>
<dbReference type="PANTHER" id="PTHR43298">
    <property type="entry name" value="MULTIDRUG RESISTANCE PROTEIN NORM-RELATED"/>
    <property type="match status" value="1"/>
</dbReference>
<keyword evidence="8 13" id="KW-0812">Transmembrane</keyword>
<reference evidence="15" key="1">
    <citation type="submission" date="2016-10" db="EMBL/GenBank/DDBJ databases">
        <authorList>
            <person name="Varghese N."/>
            <person name="Submissions S."/>
        </authorList>
    </citation>
    <scope>NUCLEOTIDE SEQUENCE [LARGE SCALE GENOMIC DNA]</scope>
    <source>
        <strain evidence="15">NLAE-zl-G277</strain>
    </source>
</reference>
<dbReference type="Pfam" id="PF01554">
    <property type="entry name" value="MatE"/>
    <property type="match status" value="2"/>
</dbReference>
<evidence type="ECO:0000256" key="4">
    <source>
        <dbReference type="ARBA" id="ARBA00020268"/>
    </source>
</evidence>
<dbReference type="PANTHER" id="PTHR43298:SF2">
    <property type="entry name" value="FMN_FAD EXPORTER YEEO-RELATED"/>
    <property type="match status" value="1"/>
</dbReference>
<feature type="transmembrane region" description="Helical" evidence="13">
    <location>
        <begin position="61"/>
        <end position="87"/>
    </location>
</feature>
<evidence type="ECO:0000313" key="15">
    <source>
        <dbReference type="Proteomes" id="UP000198508"/>
    </source>
</evidence>
<dbReference type="RefSeq" id="WP_092365587.1">
    <property type="nucleotide sequence ID" value="NZ_CABJCG010000003.1"/>
</dbReference>
<protein>
    <recommendedName>
        <fullName evidence="4">Probable multidrug resistance protein NorM</fullName>
    </recommendedName>
    <alternativeName>
        <fullName evidence="12">Multidrug-efflux transporter</fullName>
    </alternativeName>
</protein>
<dbReference type="AlphaFoldDB" id="A0A1I0HKX1"/>
<gene>
    <name evidence="14" type="ORF">SAMN05216313_116101</name>
</gene>
<feature type="transmembrane region" description="Helical" evidence="13">
    <location>
        <begin position="362"/>
        <end position="382"/>
    </location>
</feature>
<feature type="transmembrane region" description="Helical" evidence="13">
    <location>
        <begin position="21"/>
        <end position="41"/>
    </location>
</feature>